<evidence type="ECO:0000313" key="1">
    <source>
        <dbReference type="EMBL" id="GAC59860.1"/>
    </source>
</evidence>
<dbReference type="EMBL" id="BANU01000006">
    <property type="protein sequence ID" value="GAC59860.1"/>
    <property type="molecule type" value="Genomic_DNA"/>
</dbReference>
<comment type="caution">
    <text evidence="1">The sequence shown here is derived from an EMBL/GenBank/DDBJ whole genome shotgun (WGS) entry which is preliminary data.</text>
</comment>
<reference evidence="1 2" key="1">
    <citation type="submission" date="2012-12" db="EMBL/GenBank/DDBJ databases">
        <title>Whole genome shotgun sequence of Gordonia sihwensis NBRC 108236.</title>
        <authorList>
            <person name="Yoshida I."/>
            <person name="Hosoyama A."/>
            <person name="Tsuchikane K."/>
            <person name="Ando Y."/>
            <person name="Baba S."/>
            <person name="Ohji S."/>
            <person name="Hamada M."/>
            <person name="Tamura T."/>
            <person name="Yamazoe A."/>
            <person name="Yamazaki S."/>
            <person name="Fujita N."/>
        </authorList>
    </citation>
    <scope>NUCLEOTIDE SEQUENCE [LARGE SCALE GENOMIC DNA]</scope>
    <source>
        <strain evidence="1 2">NBRC 108236</strain>
    </source>
</reference>
<dbReference type="AlphaFoldDB" id="L7LFF6"/>
<evidence type="ECO:0000313" key="2">
    <source>
        <dbReference type="Proteomes" id="UP000035083"/>
    </source>
</evidence>
<name>L7LFF6_9ACTN</name>
<organism evidence="1 2">
    <name type="scientific">Gordonia sihwensis NBRC 108236</name>
    <dbReference type="NCBI Taxonomy" id="1223544"/>
    <lineage>
        <taxon>Bacteria</taxon>
        <taxon>Bacillati</taxon>
        <taxon>Actinomycetota</taxon>
        <taxon>Actinomycetes</taxon>
        <taxon>Mycobacteriales</taxon>
        <taxon>Gordoniaceae</taxon>
        <taxon>Gordonia</taxon>
    </lineage>
</organism>
<gene>
    <name evidence="1" type="ORF">GSI01S_06_00150</name>
</gene>
<sequence length="62" mass="7077">MNRACRQCSCGGLSIALIGRKTMDDQQFNRLHQLLTKISNQLDDLIAIEKKSEDALDTIKWK</sequence>
<protein>
    <submittedName>
        <fullName evidence="1">Uncharacterized protein</fullName>
    </submittedName>
</protein>
<keyword evidence="2" id="KW-1185">Reference proteome</keyword>
<proteinExistence type="predicted"/>
<accession>L7LFF6</accession>
<dbReference type="Proteomes" id="UP000035083">
    <property type="component" value="Unassembled WGS sequence"/>
</dbReference>